<comment type="caution">
    <text evidence="2">The sequence shown here is derived from an EMBL/GenBank/DDBJ whole genome shotgun (WGS) entry which is preliminary data.</text>
</comment>
<keyword evidence="1" id="KW-0812">Transmembrane</keyword>
<feature type="transmembrane region" description="Helical" evidence="1">
    <location>
        <begin position="31"/>
        <end position="47"/>
    </location>
</feature>
<reference evidence="2" key="1">
    <citation type="submission" date="2021-06" db="EMBL/GenBank/DDBJ databases">
        <authorList>
            <person name="Criscuolo A."/>
        </authorList>
    </citation>
    <scope>NUCLEOTIDE SEQUENCE</scope>
    <source>
        <strain evidence="2">CIP111600</strain>
    </source>
</reference>
<accession>A0A916K1Z9</accession>
<protein>
    <submittedName>
        <fullName evidence="2">Uncharacterized protein</fullName>
    </submittedName>
</protein>
<feature type="transmembrane region" description="Helical" evidence="1">
    <location>
        <begin position="6"/>
        <end position="24"/>
    </location>
</feature>
<dbReference type="RefSeq" id="WP_218092895.1">
    <property type="nucleotide sequence ID" value="NZ_CAJVAS010000012.1"/>
</dbReference>
<dbReference type="EMBL" id="CAJVAS010000012">
    <property type="protein sequence ID" value="CAG7629850.1"/>
    <property type="molecule type" value="Genomic_DNA"/>
</dbReference>
<dbReference type="Proteomes" id="UP000693672">
    <property type="component" value="Unassembled WGS sequence"/>
</dbReference>
<keyword evidence="1" id="KW-1133">Transmembrane helix</keyword>
<sequence length="83" mass="9650">MMPKAALWIAFYAVVLYLGIRSMAGKRHWREIVWYVCIAGWCAYLSLGKLYDWPRLSIVFPVNALFLPIGKWMERWMGGPPGE</sequence>
<name>A0A916K1Z9_9BACL</name>
<evidence type="ECO:0000313" key="2">
    <source>
        <dbReference type="EMBL" id="CAG7629850.1"/>
    </source>
</evidence>
<proteinExistence type="predicted"/>
<evidence type="ECO:0000313" key="3">
    <source>
        <dbReference type="Proteomes" id="UP000693672"/>
    </source>
</evidence>
<keyword evidence="3" id="KW-1185">Reference proteome</keyword>
<evidence type="ECO:0000256" key="1">
    <source>
        <dbReference type="SAM" id="Phobius"/>
    </source>
</evidence>
<dbReference type="AlphaFoldDB" id="A0A916K1Z9"/>
<keyword evidence="1" id="KW-0472">Membrane</keyword>
<gene>
    <name evidence="2" type="ORF">PAESOLCIP111_03142</name>
</gene>
<organism evidence="2 3">
    <name type="scientific">Paenibacillus solanacearum</name>
    <dbReference type="NCBI Taxonomy" id="2048548"/>
    <lineage>
        <taxon>Bacteria</taxon>
        <taxon>Bacillati</taxon>
        <taxon>Bacillota</taxon>
        <taxon>Bacilli</taxon>
        <taxon>Bacillales</taxon>
        <taxon>Paenibacillaceae</taxon>
        <taxon>Paenibacillus</taxon>
    </lineage>
</organism>